<evidence type="ECO:0000256" key="3">
    <source>
        <dbReference type="ARBA" id="ARBA00022840"/>
    </source>
</evidence>
<dbReference type="GO" id="GO:0016881">
    <property type="term" value="F:acid-amino acid ligase activity"/>
    <property type="evidence" value="ECO:0007669"/>
    <property type="project" value="InterPro"/>
</dbReference>
<keyword evidence="3 4" id="KW-0067">ATP-binding</keyword>
<dbReference type="PANTHER" id="PTHR43024">
    <property type="entry name" value="UDP-N-ACETYLMURAMOYL-TRIPEPTIDE--D-ALANYL-D-ALANINE LIGASE"/>
    <property type="match status" value="1"/>
</dbReference>
<dbReference type="InterPro" id="IPR036615">
    <property type="entry name" value="Mur_ligase_C_dom_sf"/>
</dbReference>
<dbReference type="Pfam" id="PF08245">
    <property type="entry name" value="Mur_ligase_M"/>
    <property type="match status" value="1"/>
</dbReference>
<feature type="domain" description="ATP-grasp" evidence="5">
    <location>
        <begin position="112"/>
        <end position="336"/>
    </location>
</feature>
<evidence type="ECO:0000313" key="7">
    <source>
        <dbReference type="Proteomes" id="UP000014568"/>
    </source>
</evidence>
<dbReference type="Gene3D" id="3.40.1190.10">
    <property type="entry name" value="Mur-like, catalytic domain"/>
    <property type="match status" value="1"/>
</dbReference>
<name>S3PLP6_9GAMM</name>
<dbReference type="Pfam" id="PF14398">
    <property type="entry name" value="ATPgrasp_YheCD"/>
    <property type="match status" value="1"/>
</dbReference>
<evidence type="ECO:0000259" key="5">
    <source>
        <dbReference type="PROSITE" id="PS50975"/>
    </source>
</evidence>
<protein>
    <recommendedName>
        <fullName evidence="5">ATP-grasp domain-containing protein</fullName>
    </recommendedName>
</protein>
<dbReference type="Gene3D" id="3.90.190.20">
    <property type="entry name" value="Mur ligase, C-terminal domain"/>
    <property type="match status" value="1"/>
</dbReference>
<organism evidence="6 7">
    <name type="scientific">Acinetobacter rudis CIP 110305</name>
    <dbReference type="NCBI Taxonomy" id="421052"/>
    <lineage>
        <taxon>Bacteria</taxon>
        <taxon>Pseudomonadati</taxon>
        <taxon>Pseudomonadota</taxon>
        <taxon>Gammaproteobacteria</taxon>
        <taxon>Moraxellales</taxon>
        <taxon>Moraxellaceae</taxon>
        <taxon>Acinetobacter</taxon>
    </lineage>
</organism>
<dbReference type="Pfam" id="PF02875">
    <property type="entry name" value="Mur_ligase_C"/>
    <property type="match status" value="1"/>
</dbReference>
<dbReference type="InterPro" id="IPR004101">
    <property type="entry name" value="Mur_ligase_C"/>
</dbReference>
<reference evidence="6 7" key="1">
    <citation type="submission" date="2013-06" db="EMBL/GenBank/DDBJ databases">
        <title>The Genome Sequence of Acinetobacter rudis CIP 110305.</title>
        <authorList>
            <consortium name="The Broad Institute Genome Sequencing Platform"/>
            <consortium name="The Broad Institute Genome Sequencing Center for Infectious Disease"/>
            <person name="Cerqueira G."/>
            <person name="Feldgarden M."/>
            <person name="Courvalin P."/>
            <person name="Perichon B."/>
            <person name="Grillot-Courvalin C."/>
            <person name="Clermont D."/>
            <person name="Rocha E."/>
            <person name="Yoon E.-J."/>
            <person name="Nemec A."/>
            <person name="Young S.K."/>
            <person name="Zeng Q."/>
            <person name="Gargeya S."/>
            <person name="Fitzgerald M."/>
            <person name="Abouelleil A."/>
            <person name="Alvarado L."/>
            <person name="Berlin A.M."/>
            <person name="Chapman S.B."/>
            <person name="Dewar J."/>
            <person name="Goldberg J."/>
            <person name="Griggs A."/>
            <person name="Gujja S."/>
            <person name="Hansen M."/>
            <person name="Howarth C."/>
            <person name="Imamovic A."/>
            <person name="Larimer J."/>
            <person name="McCowan C."/>
            <person name="Murphy C."/>
            <person name="Pearson M."/>
            <person name="Priest M."/>
            <person name="Roberts A."/>
            <person name="Saif S."/>
            <person name="Shea T."/>
            <person name="Sykes S."/>
            <person name="Wortman J."/>
            <person name="Nusbaum C."/>
            <person name="Birren B."/>
        </authorList>
    </citation>
    <scope>NUCLEOTIDE SEQUENCE [LARGE SCALE GENOMIC DNA]</scope>
    <source>
        <strain evidence="6 7">CIP 110305</strain>
    </source>
</reference>
<proteinExistence type="predicted"/>
<dbReference type="EMBL" id="ATGI01000006">
    <property type="protein sequence ID" value="EPF79741.1"/>
    <property type="molecule type" value="Genomic_DNA"/>
</dbReference>
<dbReference type="AlphaFoldDB" id="S3PLP6"/>
<dbReference type="GO" id="GO:0005524">
    <property type="term" value="F:ATP binding"/>
    <property type="evidence" value="ECO:0007669"/>
    <property type="project" value="UniProtKB-UniRule"/>
</dbReference>
<dbReference type="SUPFAM" id="SSF56059">
    <property type="entry name" value="Glutathione synthetase ATP-binding domain-like"/>
    <property type="match status" value="1"/>
</dbReference>
<evidence type="ECO:0000313" key="6">
    <source>
        <dbReference type="EMBL" id="EPF79741.1"/>
    </source>
</evidence>
<dbReference type="PROSITE" id="PS50975">
    <property type="entry name" value="ATP_GRASP"/>
    <property type="match status" value="1"/>
</dbReference>
<gene>
    <name evidence="6" type="ORF">F945_00629</name>
</gene>
<dbReference type="InterPro" id="IPR051046">
    <property type="entry name" value="MurCDEF_CellWall_CoF430Synth"/>
</dbReference>
<comment type="caution">
    <text evidence="6">The sequence shown here is derived from an EMBL/GenBank/DDBJ whole genome shotgun (WGS) entry which is preliminary data.</text>
</comment>
<keyword evidence="2 4" id="KW-0547">Nucleotide-binding</keyword>
<keyword evidence="7" id="KW-1185">Reference proteome</keyword>
<dbReference type="eggNOG" id="COG0189">
    <property type="taxonomic scope" value="Bacteria"/>
</dbReference>
<evidence type="ECO:0000256" key="1">
    <source>
        <dbReference type="ARBA" id="ARBA00022598"/>
    </source>
</evidence>
<dbReference type="GO" id="GO:0046872">
    <property type="term" value="F:metal ion binding"/>
    <property type="evidence" value="ECO:0007669"/>
    <property type="project" value="InterPro"/>
</dbReference>
<dbReference type="InterPro" id="IPR011761">
    <property type="entry name" value="ATP-grasp"/>
</dbReference>
<evidence type="ECO:0000256" key="4">
    <source>
        <dbReference type="PROSITE-ProRule" id="PRU00409"/>
    </source>
</evidence>
<evidence type="ECO:0000256" key="2">
    <source>
        <dbReference type="ARBA" id="ARBA00022741"/>
    </source>
</evidence>
<keyword evidence="1" id="KW-0436">Ligase</keyword>
<dbReference type="PATRIC" id="fig|421052.3.peg.618"/>
<dbReference type="InterPro" id="IPR026838">
    <property type="entry name" value="YheC/D"/>
</dbReference>
<dbReference type="eggNOG" id="COG0770">
    <property type="taxonomic scope" value="Bacteria"/>
</dbReference>
<dbReference type="Gene3D" id="3.30.470.20">
    <property type="entry name" value="ATP-grasp fold, B domain"/>
    <property type="match status" value="1"/>
</dbReference>
<dbReference type="SUPFAM" id="SSF53244">
    <property type="entry name" value="MurD-like peptide ligases, peptide-binding domain"/>
    <property type="match status" value="1"/>
</dbReference>
<dbReference type="Proteomes" id="UP000014568">
    <property type="component" value="Unassembled WGS sequence"/>
</dbReference>
<dbReference type="HOGENOM" id="CLU_357042_0_0_6"/>
<dbReference type="PANTHER" id="PTHR43024:SF1">
    <property type="entry name" value="UDP-N-ACETYLMURAMOYL-TRIPEPTIDE--D-ALANYL-D-ALANINE LIGASE"/>
    <property type="match status" value="1"/>
</dbReference>
<dbReference type="OrthoDB" id="7869153at2"/>
<accession>S3PLP6</accession>
<dbReference type="InterPro" id="IPR013221">
    <property type="entry name" value="Mur_ligase_cen"/>
</dbReference>
<dbReference type="InterPro" id="IPR036565">
    <property type="entry name" value="Mur-like_cat_sf"/>
</dbReference>
<dbReference type="STRING" id="632955.GCA_000829675_02858"/>
<dbReference type="SUPFAM" id="SSF53623">
    <property type="entry name" value="MurD-like peptide ligases, catalytic domain"/>
    <property type="match status" value="1"/>
</dbReference>
<sequence>MGNNIIKVGMLRSSGKPASRARAMSYVGQHTGVDIYFFSVDDVDIETRKINAKRFFNSSWVTEVIDYPLIIDNDNNSSMKNKNVINQLSEYCYLTTQVLGGKLKTLNLLRDNNIFRECLIPQEVIRNRDDFTSFLELYDYSVLKPIRGNQGKEIYFIKKNNNKFYVNFEGETKEIASLDNFYDQVIRGRNFIIQKYIESTTIHGAPFDIRVHVQRNGQNKWVNTKTYVRVGTSEGMTANIATGGGIANVISFIKSRYKEKANDVLRKLNELTNHLPTQFQQFYSQDIDALGIDLGGDADGNLWIFEINSFPGTQFFELDEAIIRIEYLKYLHDREIGKKNNLVNLYNLNELWDSNLVIDSQINNNKKNVAVLRSSHSKVGVTEKFIKEHDDNIEFIICDEKPIIDFPENKIILLKDKEKEIMSVSLEKRQKYKPFVYSIIGSVGKTSVLALLGRSLRRIDKNAYINDFGNTPFYVAKGILSAPINSKSWVFEVAGASSFRDEPISVHSHQMLQPNVCIFTNIAEAHVGEIGSLEDVAILKSKALVNIPNNSIVVLNGDMPYQKLIRENVNPLASIYTYGESEKADFQLLDTSEPVLKFNYKDNIYEIDIPADLSLEIKLNFLAVAAALFLTQVDWIIASKYFSDWKPVKGRGNLETKFIENKKLTIINDAYNANPTSMRLAISNLEKRSHSGRKLVVLGEISELGDHSFRIHKELLNFVSIAKIDQVIVIGSLYLEHQNYYMDDIVFYENLTDFEENISKIVEDNDLILFKGSHSSLLYNFLNNL</sequence>
<dbReference type="RefSeq" id="WP_016655060.1">
    <property type="nucleotide sequence ID" value="NZ_KE340351.1"/>
</dbReference>